<feature type="region of interest" description="Disordered" evidence="4">
    <location>
        <begin position="24"/>
        <end position="60"/>
    </location>
</feature>
<evidence type="ECO:0000256" key="2">
    <source>
        <dbReference type="ARBA" id="ARBA00023163"/>
    </source>
</evidence>
<feature type="compositionally biased region" description="Polar residues" evidence="4">
    <location>
        <begin position="783"/>
        <end position="797"/>
    </location>
</feature>
<reference evidence="5 6" key="1">
    <citation type="journal article" date="2018" name="Mol. Biol. Evol.">
        <title>Broad Genomic Sampling Reveals a Smut Pathogenic Ancestry of the Fungal Clade Ustilaginomycotina.</title>
        <authorList>
            <person name="Kijpornyongpan T."/>
            <person name="Mondo S.J."/>
            <person name="Barry K."/>
            <person name="Sandor L."/>
            <person name="Lee J."/>
            <person name="Lipzen A."/>
            <person name="Pangilinan J."/>
            <person name="LaButti K."/>
            <person name="Hainaut M."/>
            <person name="Henrissat B."/>
            <person name="Grigoriev I.V."/>
            <person name="Spatafora J.W."/>
            <person name="Aime M.C."/>
        </authorList>
    </citation>
    <scope>NUCLEOTIDE SEQUENCE [LARGE SCALE GENOMIC DNA]</scope>
    <source>
        <strain evidence="5 6">MCA 4718</strain>
    </source>
</reference>
<dbReference type="Proteomes" id="UP000245942">
    <property type="component" value="Unassembled WGS sequence"/>
</dbReference>
<accession>A0A316U558</accession>
<feature type="region of interest" description="Disordered" evidence="4">
    <location>
        <begin position="916"/>
        <end position="946"/>
    </location>
</feature>
<keyword evidence="1" id="KW-0805">Transcription regulation</keyword>
<dbReference type="EMBL" id="KZ819329">
    <property type="protein sequence ID" value="PWN19968.1"/>
    <property type="molecule type" value="Genomic_DNA"/>
</dbReference>
<dbReference type="STRING" id="1684307.A0A316U558"/>
<dbReference type="RefSeq" id="XP_025347128.1">
    <property type="nucleotide sequence ID" value="XM_025492732.1"/>
</dbReference>
<feature type="region of interest" description="Disordered" evidence="4">
    <location>
        <begin position="734"/>
        <end position="812"/>
    </location>
</feature>
<feature type="compositionally biased region" description="Acidic residues" evidence="4">
    <location>
        <begin position="142"/>
        <end position="163"/>
    </location>
</feature>
<evidence type="ECO:0000313" key="5">
    <source>
        <dbReference type="EMBL" id="PWN19968.1"/>
    </source>
</evidence>
<feature type="compositionally biased region" description="Polar residues" evidence="4">
    <location>
        <begin position="764"/>
        <end position="773"/>
    </location>
</feature>
<dbReference type="GeneID" id="37014466"/>
<dbReference type="PANTHER" id="PTHR22970:SF14">
    <property type="entry name" value="AT-RICH INTERACTIVE DOMAIN-CONTAINING PROTEIN 2"/>
    <property type="match status" value="1"/>
</dbReference>
<protein>
    <recommendedName>
        <fullName evidence="7">RFX-type winged-helix domain-containing protein</fullName>
    </recommendedName>
</protein>
<dbReference type="AlphaFoldDB" id="A0A316U558"/>
<dbReference type="PANTHER" id="PTHR22970">
    <property type="entry name" value="AT-RICH INTERACTIVE DOMAIN-CONTAINING PROTEIN 2"/>
    <property type="match status" value="1"/>
</dbReference>
<keyword evidence="3" id="KW-0539">Nucleus</keyword>
<keyword evidence="2" id="KW-0804">Transcription</keyword>
<dbReference type="GO" id="GO:0016586">
    <property type="term" value="C:RSC-type complex"/>
    <property type="evidence" value="ECO:0007669"/>
    <property type="project" value="TreeGrafter"/>
</dbReference>
<organism evidence="5 6">
    <name type="scientific">Pseudomicrostroma glucosiphilum</name>
    <dbReference type="NCBI Taxonomy" id="1684307"/>
    <lineage>
        <taxon>Eukaryota</taxon>
        <taxon>Fungi</taxon>
        <taxon>Dikarya</taxon>
        <taxon>Basidiomycota</taxon>
        <taxon>Ustilaginomycotina</taxon>
        <taxon>Exobasidiomycetes</taxon>
        <taxon>Microstromatales</taxon>
        <taxon>Microstromatales incertae sedis</taxon>
        <taxon>Pseudomicrostroma</taxon>
    </lineage>
</organism>
<evidence type="ECO:0000256" key="4">
    <source>
        <dbReference type="SAM" id="MobiDB-lite"/>
    </source>
</evidence>
<proteinExistence type="predicted"/>
<evidence type="ECO:0000256" key="3">
    <source>
        <dbReference type="ARBA" id="ARBA00023242"/>
    </source>
</evidence>
<name>A0A316U558_9BASI</name>
<sequence>MSRHPGSLHTQSPLAGRAMLQPQYQGQYASHSQSHSAARSPNLAPRTRPSHHAGGSSLRHTTIDGEEHQYLNPPSPHSRLLLALLSPIKEEITWALSRLIQGSALYPEHFVLSEWCGLAHRLLSFVRRFNRAARGETDWEWANEEDPISFPDDDLSDSEDEEVSGGSSSRSIKKPAPPFDPRHNEEHYFILNAAVSASLILRNASQDKANAEFLTRDNGNLPQTIFDVLSLPEDLFGFETLLEGEGHHSIEEEELRLEGAREIRLYWMEILRNIAPRIYLYERTDVVRLQDGSVRRTTPQASSTTVVGDRSLVVRTPGVMSAHYTDRIFTHTLLLFYTTGDRALLLAVTRFLAQLLSNARAKGDIFIERTVTLESQIGWSPGIIGRCKELVLLHSLDAELAEAAIDCLDASIDVAIEETEPPGPTGQTGPEEAHPESVRHVFPNALKVLTTGAGLGHTSLSLKQPILILIAQLLAVNASSWERVEALLLHGYLHPLHLIPSRRIHRERLLEHDPDAAEKARSYHALRSIKSESGLVHYTTPTEKRWLKQLEEPQRLKTWLQLVARPAGGPGTEDRNPFYITQMQIWTSYRDSFAPLIDASQRAAARDPTTPALPPLVPAYDVISKIGEVFPTTAAVLVPEEDVRLGGTKFVIRGLEGFLRPEVTAFKCRWRGCPQYQTATRDAQAAHARAHAKLASSAVKCRWASCTYIVSAPPSATDAEKREMLAAHTMTHLTTLKDEPKPVAPATFAGSSAAPSAPQVNGKPDSSQSSLNLSAPAGRAMPLQSTKPSSEVPSQVNPHAVSAPHPSRFTVDRPSSMRFHVYRTPFNLKTGVPEGPAASAARMLQRIAHMCHLVLGSGLLGRGSEVNGAAQEEDDFDKDEKKVKLDFSDRLKDTDKFGMPFALPVNFASVVDRSVPEAAEDGTEDSALKEDDDAREQMSAAEAEKAQRRLEALQSLQSLEAVEDEMVKWAGQNDILSGQLLEALDDMASIRAKEPGSKRKRS</sequence>
<keyword evidence="6" id="KW-1185">Reference proteome</keyword>
<evidence type="ECO:0000313" key="6">
    <source>
        <dbReference type="Proteomes" id="UP000245942"/>
    </source>
</evidence>
<dbReference type="InterPro" id="IPR052406">
    <property type="entry name" value="Chromatin_Remodeling_Comp"/>
</dbReference>
<evidence type="ECO:0008006" key="7">
    <source>
        <dbReference type="Google" id="ProtNLM"/>
    </source>
</evidence>
<feature type="compositionally biased region" description="Acidic residues" evidence="4">
    <location>
        <begin position="918"/>
        <end position="934"/>
    </location>
</feature>
<dbReference type="OrthoDB" id="338531at2759"/>
<gene>
    <name evidence="5" type="ORF">BCV69DRAFT_283499</name>
</gene>
<feature type="region of interest" description="Disordered" evidence="4">
    <location>
        <begin position="142"/>
        <end position="178"/>
    </location>
</feature>
<feature type="compositionally biased region" description="Low complexity" evidence="4">
    <location>
        <begin position="24"/>
        <end position="38"/>
    </location>
</feature>
<evidence type="ECO:0000256" key="1">
    <source>
        <dbReference type="ARBA" id="ARBA00023015"/>
    </source>
</evidence>